<dbReference type="InterPro" id="IPR039422">
    <property type="entry name" value="MarR/SlyA-like"/>
</dbReference>
<name>A0A4U2ZER2_9BACI</name>
<dbReference type="Gene3D" id="1.10.10.10">
    <property type="entry name" value="Winged helix-like DNA-binding domain superfamily/Winged helix DNA-binding domain"/>
    <property type="match status" value="1"/>
</dbReference>
<dbReference type="PANTHER" id="PTHR33164">
    <property type="entry name" value="TRANSCRIPTIONAL REGULATOR, MARR FAMILY"/>
    <property type="match status" value="1"/>
</dbReference>
<dbReference type="GO" id="GO:0003700">
    <property type="term" value="F:DNA-binding transcription factor activity"/>
    <property type="evidence" value="ECO:0007669"/>
    <property type="project" value="InterPro"/>
</dbReference>
<dbReference type="Proteomes" id="UP000308744">
    <property type="component" value="Unassembled WGS sequence"/>
</dbReference>
<dbReference type="InterPro" id="IPR036388">
    <property type="entry name" value="WH-like_DNA-bd_sf"/>
</dbReference>
<evidence type="ECO:0000256" key="1">
    <source>
        <dbReference type="ARBA" id="ARBA00023015"/>
    </source>
</evidence>
<evidence type="ECO:0000256" key="2">
    <source>
        <dbReference type="ARBA" id="ARBA00023125"/>
    </source>
</evidence>
<evidence type="ECO:0000259" key="4">
    <source>
        <dbReference type="PROSITE" id="PS50995"/>
    </source>
</evidence>
<dbReference type="PROSITE" id="PS50995">
    <property type="entry name" value="HTH_MARR_2"/>
    <property type="match status" value="1"/>
</dbReference>
<dbReference type="EMBL" id="SZPU01000002">
    <property type="protein sequence ID" value="TKI72625.1"/>
    <property type="molecule type" value="Genomic_DNA"/>
</dbReference>
<comment type="caution">
    <text evidence="5">The sequence shown here is derived from an EMBL/GenBank/DDBJ whole genome shotgun (WGS) entry which is preliminary data.</text>
</comment>
<evidence type="ECO:0000256" key="3">
    <source>
        <dbReference type="ARBA" id="ARBA00023163"/>
    </source>
</evidence>
<dbReference type="RefSeq" id="WP_107896763.1">
    <property type="nucleotide sequence ID" value="NZ_PYWM01000024.1"/>
</dbReference>
<dbReference type="SMART" id="SM00347">
    <property type="entry name" value="HTH_MARR"/>
    <property type="match status" value="1"/>
</dbReference>
<dbReference type="PANTHER" id="PTHR33164:SF64">
    <property type="entry name" value="TRANSCRIPTIONAL REGULATOR SLYA"/>
    <property type="match status" value="1"/>
</dbReference>
<proteinExistence type="predicted"/>
<feature type="domain" description="HTH marR-type" evidence="4">
    <location>
        <begin position="11"/>
        <end position="153"/>
    </location>
</feature>
<keyword evidence="6" id="KW-1185">Reference proteome</keyword>
<accession>A0A4U2ZER2</accession>
<dbReference type="GO" id="GO:0006950">
    <property type="term" value="P:response to stress"/>
    <property type="evidence" value="ECO:0007669"/>
    <property type="project" value="TreeGrafter"/>
</dbReference>
<protein>
    <submittedName>
        <fullName evidence="5">MarR family transcriptional regulator</fullName>
    </submittedName>
</protein>
<dbReference type="InterPro" id="IPR000835">
    <property type="entry name" value="HTH_MarR-typ"/>
</dbReference>
<reference evidence="5 6" key="1">
    <citation type="submission" date="2019-04" db="EMBL/GenBank/DDBJ databases">
        <title>Lysinibacillus genome sequencing.</title>
        <authorList>
            <person name="Dunlap C."/>
        </authorList>
    </citation>
    <scope>NUCLEOTIDE SEQUENCE [LARGE SCALE GENOMIC DNA]</scope>
    <source>
        <strain evidence="5 6">CCTCC AB 2010389</strain>
    </source>
</reference>
<dbReference type="Pfam" id="PF01047">
    <property type="entry name" value="MarR"/>
    <property type="match status" value="1"/>
</dbReference>
<dbReference type="InterPro" id="IPR036390">
    <property type="entry name" value="WH_DNA-bd_sf"/>
</dbReference>
<sequence>MEWKSRFNDPKESSGFLLWQVTQAWQRMVTKELNRIDLTHAQFVLLAACDYLHTNREVVTQKILADFTNSNIMMVSDVARTLEAKGFISRNKNPLDKREILLSPTDEGSSKIKIALPIVENIDVQFFTPIKDKQTTFNETLLLLLPLNTKVDD</sequence>
<organism evidence="5 6">
    <name type="scientific">Lysinibacillus mangiferihumi</name>
    <dbReference type="NCBI Taxonomy" id="1130819"/>
    <lineage>
        <taxon>Bacteria</taxon>
        <taxon>Bacillati</taxon>
        <taxon>Bacillota</taxon>
        <taxon>Bacilli</taxon>
        <taxon>Bacillales</taxon>
        <taxon>Bacillaceae</taxon>
        <taxon>Lysinibacillus</taxon>
    </lineage>
</organism>
<keyword evidence="1" id="KW-0805">Transcription regulation</keyword>
<keyword evidence="2" id="KW-0238">DNA-binding</keyword>
<dbReference type="AlphaFoldDB" id="A0A4U2ZER2"/>
<evidence type="ECO:0000313" key="5">
    <source>
        <dbReference type="EMBL" id="TKI72625.1"/>
    </source>
</evidence>
<evidence type="ECO:0000313" key="6">
    <source>
        <dbReference type="Proteomes" id="UP000308744"/>
    </source>
</evidence>
<keyword evidence="3" id="KW-0804">Transcription</keyword>
<dbReference type="SUPFAM" id="SSF46785">
    <property type="entry name" value="Winged helix' DNA-binding domain"/>
    <property type="match status" value="1"/>
</dbReference>
<gene>
    <name evidence="5" type="ORF">FC756_00750</name>
</gene>
<dbReference type="GO" id="GO:0003677">
    <property type="term" value="F:DNA binding"/>
    <property type="evidence" value="ECO:0007669"/>
    <property type="project" value="UniProtKB-KW"/>
</dbReference>